<dbReference type="Proteomes" id="UP001333818">
    <property type="component" value="Unassembled WGS sequence"/>
</dbReference>
<dbReference type="GO" id="GO:0009767">
    <property type="term" value="P:photosynthetic electron transport chain"/>
    <property type="evidence" value="ECO:0007669"/>
    <property type="project" value="InterPro"/>
</dbReference>
<dbReference type="Gene3D" id="2.30.30.140">
    <property type="match status" value="1"/>
</dbReference>
<gene>
    <name evidence="1" type="ORF">V2H45_06685</name>
</gene>
<keyword evidence="2" id="KW-1185">Reference proteome</keyword>
<dbReference type="EMBL" id="JAZBJZ010000019">
    <property type="protein sequence ID" value="MEE3716425.1"/>
    <property type="molecule type" value="Genomic_DNA"/>
</dbReference>
<name>A0AAW9PYV1_9CYAN</name>
<sequence>MSTMIFPGSAVKVINAGDTYYGFEGQVQRVTDGRVAVIFGGGNWEKIVSFRASELELVDATIGPGKGKKKK</sequence>
<dbReference type="InterPro" id="IPR021659">
    <property type="entry name" value="NdhS"/>
</dbReference>
<protein>
    <submittedName>
        <fullName evidence="1">NAD(P)H dehydrogenase subunit NdhS</fullName>
    </submittedName>
</protein>
<evidence type="ECO:0000313" key="2">
    <source>
        <dbReference type="Proteomes" id="UP001333818"/>
    </source>
</evidence>
<proteinExistence type="predicted"/>
<comment type="caution">
    <text evidence="1">The sequence shown here is derived from an EMBL/GenBank/DDBJ whole genome shotgun (WGS) entry which is preliminary data.</text>
</comment>
<dbReference type="PANTHER" id="PTHR35494:SF1">
    <property type="entry name" value="NAD(P)H-QUINONE OXIDOREDUCTASE SUBUNIT S, CHLOROPLASTIC"/>
    <property type="match status" value="1"/>
</dbReference>
<dbReference type="PANTHER" id="PTHR35494">
    <property type="entry name" value="NAD(P)H-QUINONE OXIDOREDUCTASE SUBUNIT S, CHLOROPLASTIC"/>
    <property type="match status" value="1"/>
</dbReference>
<dbReference type="AlphaFoldDB" id="A0AAW9PYV1"/>
<dbReference type="Pfam" id="PF11623">
    <property type="entry name" value="NdhS"/>
    <property type="match status" value="1"/>
</dbReference>
<organism evidence="1 2">
    <name type="scientific">Tumidithrix elongata BACA0141</name>
    <dbReference type="NCBI Taxonomy" id="2716417"/>
    <lineage>
        <taxon>Bacteria</taxon>
        <taxon>Bacillati</taxon>
        <taxon>Cyanobacteriota</taxon>
        <taxon>Cyanophyceae</taxon>
        <taxon>Pseudanabaenales</taxon>
        <taxon>Pseudanabaenaceae</taxon>
        <taxon>Tumidithrix</taxon>
        <taxon>Tumidithrix elongata</taxon>
    </lineage>
</organism>
<reference evidence="1" key="1">
    <citation type="submission" date="2024-01" db="EMBL/GenBank/DDBJ databases">
        <title>Bank of Algae and Cyanobacteria of the Azores (BACA) strain genomes.</title>
        <authorList>
            <person name="Luz R."/>
            <person name="Cordeiro R."/>
            <person name="Fonseca A."/>
            <person name="Goncalves V."/>
        </authorList>
    </citation>
    <scope>NUCLEOTIDE SEQUENCE</scope>
    <source>
        <strain evidence="1">BACA0141</strain>
    </source>
</reference>
<accession>A0AAW9PYV1</accession>
<evidence type="ECO:0000313" key="1">
    <source>
        <dbReference type="EMBL" id="MEE3716425.1"/>
    </source>
</evidence>